<reference evidence="6" key="1">
    <citation type="journal article" date="2021" name="PeerJ">
        <title>Extensive microbial diversity within the chicken gut microbiome revealed by metagenomics and culture.</title>
        <authorList>
            <person name="Gilroy R."/>
            <person name="Ravi A."/>
            <person name="Getino M."/>
            <person name="Pursley I."/>
            <person name="Horton D.L."/>
            <person name="Alikhan N.F."/>
            <person name="Baker D."/>
            <person name="Gharbi K."/>
            <person name="Hall N."/>
            <person name="Watson M."/>
            <person name="Adriaenssens E.M."/>
            <person name="Foster-Nyarko E."/>
            <person name="Jarju S."/>
            <person name="Secka A."/>
            <person name="Antonio M."/>
            <person name="Oren A."/>
            <person name="Chaudhuri R.R."/>
            <person name="La Ragione R."/>
            <person name="Hildebrand F."/>
            <person name="Pallen M.J."/>
        </authorList>
    </citation>
    <scope>NUCLEOTIDE SEQUENCE</scope>
    <source>
        <strain evidence="6">CHK191-13928</strain>
    </source>
</reference>
<evidence type="ECO:0000256" key="1">
    <source>
        <dbReference type="ARBA" id="ARBA00023015"/>
    </source>
</evidence>
<dbReference type="AlphaFoldDB" id="A0A9D2B9U6"/>
<keyword evidence="1" id="KW-0805">Transcription regulation</keyword>
<dbReference type="InterPro" id="IPR001387">
    <property type="entry name" value="Cro/C1-type_HTH"/>
</dbReference>
<dbReference type="Pfam" id="PF01047">
    <property type="entry name" value="MarR"/>
    <property type="match status" value="1"/>
</dbReference>
<dbReference type="InterPro" id="IPR023187">
    <property type="entry name" value="Tscrpt_reg_MarR-type_CS"/>
</dbReference>
<dbReference type="SMART" id="SM00347">
    <property type="entry name" value="HTH_MARR"/>
    <property type="match status" value="1"/>
</dbReference>
<keyword evidence="2" id="KW-0238">DNA-binding</keyword>
<dbReference type="EMBL" id="DXEM01000031">
    <property type="protein sequence ID" value="HIX68336.1"/>
    <property type="molecule type" value="Genomic_DNA"/>
</dbReference>
<comment type="caution">
    <text evidence="6">The sequence shown here is derived from an EMBL/GenBank/DDBJ whole genome shotgun (WGS) entry which is preliminary data.</text>
</comment>
<evidence type="ECO:0000256" key="2">
    <source>
        <dbReference type="ARBA" id="ARBA00023125"/>
    </source>
</evidence>
<accession>A0A9D2B9U6</accession>
<organism evidence="6 7">
    <name type="scientific">Candidatus Anaerostipes excrementavium</name>
    <dbReference type="NCBI Taxonomy" id="2838463"/>
    <lineage>
        <taxon>Bacteria</taxon>
        <taxon>Bacillati</taxon>
        <taxon>Bacillota</taxon>
        <taxon>Clostridia</taxon>
        <taxon>Lachnospirales</taxon>
        <taxon>Lachnospiraceae</taxon>
        <taxon>Anaerostipes</taxon>
    </lineage>
</organism>
<feature type="domain" description="HTH cro/C1-type" evidence="4">
    <location>
        <begin position="39"/>
        <end position="65"/>
    </location>
</feature>
<evidence type="ECO:0000259" key="5">
    <source>
        <dbReference type="PROSITE" id="PS50995"/>
    </source>
</evidence>
<dbReference type="PROSITE" id="PS01117">
    <property type="entry name" value="HTH_MARR_1"/>
    <property type="match status" value="1"/>
</dbReference>
<dbReference type="SUPFAM" id="SSF46785">
    <property type="entry name" value="Winged helix' DNA-binding domain"/>
    <property type="match status" value="1"/>
</dbReference>
<proteinExistence type="predicted"/>
<dbReference type="InterPro" id="IPR036388">
    <property type="entry name" value="WH-like_DNA-bd_sf"/>
</dbReference>
<evidence type="ECO:0000259" key="4">
    <source>
        <dbReference type="PROSITE" id="PS50943"/>
    </source>
</evidence>
<reference evidence="6" key="2">
    <citation type="submission" date="2021-04" db="EMBL/GenBank/DDBJ databases">
        <authorList>
            <person name="Gilroy R."/>
        </authorList>
    </citation>
    <scope>NUCLEOTIDE SEQUENCE</scope>
    <source>
        <strain evidence="6">CHK191-13928</strain>
    </source>
</reference>
<protein>
    <submittedName>
        <fullName evidence="6">MarR family transcriptional regulator</fullName>
    </submittedName>
</protein>
<dbReference type="InterPro" id="IPR000835">
    <property type="entry name" value="HTH_MarR-typ"/>
</dbReference>
<dbReference type="GO" id="GO:0003677">
    <property type="term" value="F:DNA binding"/>
    <property type="evidence" value="ECO:0007669"/>
    <property type="project" value="UniProtKB-KW"/>
</dbReference>
<evidence type="ECO:0000313" key="6">
    <source>
        <dbReference type="EMBL" id="HIX68336.1"/>
    </source>
</evidence>
<evidence type="ECO:0000313" key="7">
    <source>
        <dbReference type="Proteomes" id="UP000886721"/>
    </source>
</evidence>
<evidence type="ECO:0000256" key="3">
    <source>
        <dbReference type="ARBA" id="ARBA00023163"/>
    </source>
</evidence>
<dbReference type="PANTHER" id="PTHR42756:SF1">
    <property type="entry name" value="TRANSCRIPTIONAL REPRESSOR OF EMRAB OPERON"/>
    <property type="match status" value="1"/>
</dbReference>
<dbReference type="PROSITE" id="PS50943">
    <property type="entry name" value="HTH_CROC1"/>
    <property type="match status" value="1"/>
</dbReference>
<dbReference type="GO" id="GO:0003700">
    <property type="term" value="F:DNA-binding transcription factor activity"/>
    <property type="evidence" value="ECO:0007669"/>
    <property type="project" value="InterPro"/>
</dbReference>
<sequence>MDRKGGIYHLLGKVGHKNFQYGYSLLKEENLHPGQLPLLILLWKEEGLSQRELAHKMGIKPSTLNVTIGRLEKNGFIRKESDPKDQRKSLIYFTEEGKRTFRVLKKRMDCLQMQILDAFSEEEKKEFCRLLTKFCDCLDEQMQEIENGKG</sequence>
<gene>
    <name evidence="6" type="ORF">H9735_09520</name>
</gene>
<dbReference type="InterPro" id="IPR036390">
    <property type="entry name" value="WH_DNA-bd_sf"/>
</dbReference>
<keyword evidence="3" id="KW-0804">Transcription</keyword>
<dbReference type="PRINTS" id="PR00598">
    <property type="entry name" value="HTHMARR"/>
</dbReference>
<dbReference type="PANTHER" id="PTHR42756">
    <property type="entry name" value="TRANSCRIPTIONAL REGULATOR, MARR"/>
    <property type="match status" value="1"/>
</dbReference>
<dbReference type="PROSITE" id="PS50995">
    <property type="entry name" value="HTH_MARR_2"/>
    <property type="match status" value="1"/>
</dbReference>
<dbReference type="Proteomes" id="UP000886721">
    <property type="component" value="Unassembled WGS sequence"/>
</dbReference>
<feature type="domain" description="HTH marR-type" evidence="5">
    <location>
        <begin position="1"/>
        <end position="136"/>
    </location>
</feature>
<dbReference type="Gene3D" id="1.10.10.10">
    <property type="entry name" value="Winged helix-like DNA-binding domain superfamily/Winged helix DNA-binding domain"/>
    <property type="match status" value="1"/>
</dbReference>
<name>A0A9D2B9U6_9FIRM</name>